<comment type="caution">
    <text evidence="5">The sequence shown here is derived from an EMBL/GenBank/DDBJ whole genome shotgun (WGS) entry which is preliminary data.</text>
</comment>
<reference evidence="5 6" key="1">
    <citation type="journal article" date="2021" name="Comput. Struct. Biotechnol. J.">
        <title>De novo genome assembly of the potent medicinal plant Rehmannia glutinosa using nanopore technology.</title>
        <authorList>
            <person name="Ma L."/>
            <person name="Dong C."/>
            <person name="Song C."/>
            <person name="Wang X."/>
            <person name="Zheng X."/>
            <person name="Niu Y."/>
            <person name="Chen S."/>
            <person name="Feng W."/>
        </authorList>
    </citation>
    <scope>NUCLEOTIDE SEQUENCE [LARGE SCALE GENOMIC DNA]</scope>
    <source>
        <strain evidence="5">DH-2019</strain>
    </source>
</reference>
<evidence type="ECO:0000256" key="3">
    <source>
        <dbReference type="ARBA" id="ARBA00022833"/>
    </source>
</evidence>
<dbReference type="InterPro" id="IPR039723">
    <property type="entry name" value="Vps71/ZNHIT1"/>
</dbReference>
<keyword evidence="2" id="KW-0863">Zinc-finger</keyword>
<keyword evidence="1" id="KW-0479">Metal-binding</keyword>
<gene>
    <name evidence="5" type="ORF">DH2020_041045</name>
</gene>
<dbReference type="Proteomes" id="UP001318860">
    <property type="component" value="Unassembled WGS sequence"/>
</dbReference>
<feature type="compositionally biased region" description="Polar residues" evidence="4">
    <location>
        <begin position="1"/>
        <end position="11"/>
    </location>
</feature>
<proteinExistence type="predicted"/>
<name>A0ABR0URY8_REHGL</name>
<evidence type="ECO:0000256" key="4">
    <source>
        <dbReference type="SAM" id="MobiDB-lite"/>
    </source>
</evidence>
<dbReference type="EMBL" id="JABTTQ020002255">
    <property type="protein sequence ID" value="KAK6125211.1"/>
    <property type="molecule type" value="Genomic_DNA"/>
</dbReference>
<evidence type="ECO:0000313" key="5">
    <source>
        <dbReference type="EMBL" id="KAK6125211.1"/>
    </source>
</evidence>
<protein>
    <submittedName>
        <fullName evidence="5">Uncharacterized protein</fullName>
    </submittedName>
</protein>
<feature type="region of interest" description="Disordered" evidence="4">
    <location>
        <begin position="1"/>
        <end position="20"/>
    </location>
</feature>
<evidence type="ECO:0000256" key="2">
    <source>
        <dbReference type="ARBA" id="ARBA00022771"/>
    </source>
</evidence>
<organism evidence="5 6">
    <name type="scientific">Rehmannia glutinosa</name>
    <name type="common">Chinese foxglove</name>
    <dbReference type="NCBI Taxonomy" id="99300"/>
    <lineage>
        <taxon>Eukaryota</taxon>
        <taxon>Viridiplantae</taxon>
        <taxon>Streptophyta</taxon>
        <taxon>Embryophyta</taxon>
        <taxon>Tracheophyta</taxon>
        <taxon>Spermatophyta</taxon>
        <taxon>Magnoliopsida</taxon>
        <taxon>eudicotyledons</taxon>
        <taxon>Gunneridae</taxon>
        <taxon>Pentapetalae</taxon>
        <taxon>asterids</taxon>
        <taxon>lamiids</taxon>
        <taxon>Lamiales</taxon>
        <taxon>Orobanchaceae</taxon>
        <taxon>Rehmannieae</taxon>
        <taxon>Rehmannia</taxon>
    </lineage>
</organism>
<sequence length="94" mass="10515">MDEEMSNSLRRMSTRTRKVAPKMAAALASSDNRTQAMLARLEALENDNAGLETVQVDEDDEASLTMMIKLDITHEWGSPGQSFHDEPPMRNLHA</sequence>
<evidence type="ECO:0000313" key="6">
    <source>
        <dbReference type="Proteomes" id="UP001318860"/>
    </source>
</evidence>
<accession>A0ABR0URY8</accession>
<keyword evidence="3" id="KW-0862">Zinc</keyword>
<keyword evidence="6" id="KW-1185">Reference proteome</keyword>
<evidence type="ECO:0000256" key="1">
    <source>
        <dbReference type="ARBA" id="ARBA00022723"/>
    </source>
</evidence>
<dbReference type="PANTHER" id="PTHR13093">
    <property type="entry name" value="ZINC FINGER HIT DOMAIN CONTAINING PROTEIN 1"/>
    <property type="match status" value="1"/>
</dbReference>